<proteinExistence type="predicted"/>
<dbReference type="AlphaFoldDB" id="A0AA39PYH2"/>
<gene>
    <name evidence="2" type="ORF">EDD18DRAFT_1334373</name>
</gene>
<dbReference type="Proteomes" id="UP001175228">
    <property type="component" value="Unassembled WGS sequence"/>
</dbReference>
<name>A0AA39PYH2_9AGAR</name>
<evidence type="ECO:0000313" key="3">
    <source>
        <dbReference type="Proteomes" id="UP001175228"/>
    </source>
</evidence>
<dbReference type="EMBL" id="JAUEPU010000030">
    <property type="protein sequence ID" value="KAK0492350.1"/>
    <property type="molecule type" value="Genomic_DNA"/>
</dbReference>
<evidence type="ECO:0000313" key="2">
    <source>
        <dbReference type="EMBL" id="KAK0492350.1"/>
    </source>
</evidence>
<organism evidence="2 3">
    <name type="scientific">Armillaria luteobubalina</name>
    <dbReference type="NCBI Taxonomy" id="153913"/>
    <lineage>
        <taxon>Eukaryota</taxon>
        <taxon>Fungi</taxon>
        <taxon>Dikarya</taxon>
        <taxon>Basidiomycota</taxon>
        <taxon>Agaricomycotina</taxon>
        <taxon>Agaricomycetes</taxon>
        <taxon>Agaricomycetidae</taxon>
        <taxon>Agaricales</taxon>
        <taxon>Marasmiineae</taxon>
        <taxon>Physalacriaceae</taxon>
        <taxon>Armillaria</taxon>
    </lineage>
</organism>
<comment type="caution">
    <text evidence="2">The sequence shown here is derived from an EMBL/GenBank/DDBJ whole genome shotgun (WGS) entry which is preliminary data.</text>
</comment>
<keyword evidence="1" id="KW-0732">Signal</keyword>
<feature type="signal peptide" evidence="1">
    <location>
        <begin position="1"/>
        <end position="20"/>
    </location>
</feature>
<evidence type="ECO:0000256" key="1">
    <source>
        <dbReference type="SAM" id="SignalP"/>
    </source>
</evidence>
<reference evidence="2" key="1">
    <citation type="submission" date="2023-06" db="EMBL/GenBank/DDBJ databases">
        <authorList>
            <consortium name="Lawrence Berkeley National Laboratory"/>
            <person name="Ahrendt S."/>
            <person name="Sahu N."/>
            <person name="Indic B."/>
            <person name="Wong-Bajracharya J."/>
            <person name="Merenyi Z."/>
            <person name="Ke H.-M."/>
            <person name="Monk M."/>
            <person name="Kocsube S."/>
            <person name="Drula E."/>
            <person name="Lipzen A."/>
            <person name="Balint B."/>
            <person name="Henrissat B."/>
            <person name="Andreopoulos B."/>
            <person name="Martin F.M."/>
            <person name="Harder C.B."/>
            <person name="Rigling D."/>
            <person name="Ford K.L."/>
            <person name="Foster G.D."/>
            <person name="Pangilinan J."/>
            <person name="Papanicolaou A."/>
            <person name="Barry K."/>
            <person name="LaButti K."/>
            <person name="Viragh M."/>
            <person name="Koriabine M."/>
            <person name="Yan M."/>
            <person name="Riley R."/>
            <person name="Champramary S."/>
            <person name="Plett K.L."/>
            <person name="Tsai I.J."/>
            <person name="Slot J."/>
            <person name="Sipos G."/>
            <person name="Plett J."/>
            <person name="Nagy L.G."/>
            <person name="Grigoriev I.V."/>
        </authorList>
    </citation>
    <scope>NUCLEOTIDE SEQUENCE</scope>
    <source>
        <strain evidence="2">HWK02</strain>
    </source>
</reference>
<keyword evidence="3" id="KW-1185">Reference proteome</keyword>
<sequence>MSASAGSVLFLVQIIASAHTRQTHRRDWKTTATSRRKIFADIPENVPPTQSQSTMGGCQGQETRAALLDTPTESMLSVSELRNSFVRTKRDVLNKLLTEVLIQTVPLTTPSWLTDFVPEGFQALVLELVGVAR</sequence>
<protein>
    <recommendedName>
        <fullName evidence="4">Secreted protein</fullName>
    </recommendedName>
</protein>
<evidence type="ECO:0008006" key="4">
    <source>
        <dbReference type="Google" id="ProtNLM"/>
    </source>
</evidence>
<feature type="chain" id="PRO_5041432137" description="Secreted protein" evidence="1">
    <location>
        <begin position="21"/>
        <end position="133"/>
    </location>
</feature>
<accession>A0AA39PYH2</accession>